<dbReference type="EMBL" id="FQYL01000007">
    <property type="protein sequence ID" value="SHI93572.1"/>
    <property type="molecule type" value="Genomic_DNA"/>
</dbReference>
<evidence type="ECO:0000256" key="4">
    <source>
        <dbReference type="ARBA" id="ARBA00023136"/>
    </source>
</evidence>
<evidence type="ECO:0000259" key="7">
    <source>
        <dbReference type="Pfam" id="PF00924"/>
    </source>
</evidence>
<protein>
    <submittedName>
        <fullName evidence="8">Small-conductance mechanosensitive channel</fullName>
    </submittedName>
</protein>
<dbReference type="Gene3D" id="2.30.30.60">
    <property type="match status" value="1"/>
</dbReference>
<dbReference type="PANTHER" id="PTHR30566:SF25">
    <property type="entry name" value="INNER MEMBRANE PROTEIN"/>
    <property type="match status" value="1"/>
</dbReference>
<evidence type="ECO:0000313" key="9">
    <source>
        <dbReference type="Proteomes" id="UP000184390"/>
    </source>
</evidence>
<evidence type="ECO:0000256" key="5">
    <source>
        <dbReference type="SAM" id="MobiDB-lite"/>
    </source>
</evidence>
<feature type="transmembrane region" description="Helical" evidence="6">
    <location>
        <begin position="111"/>
        <end position="128"/>
    </location>
</feature>
<dbReference type="Proteomes" id="UP000184390">
    <property type="component" value="Unassembled WGS sequence"/>
</dbReference>
<dbReference type="InterPro" id="IPR023408">
    <property type="entry name" value="MscS_beta-dom_sf"/>
</dbReference>
<evidence type="ECO:0000256" key="6">
    <source>
        <dbReference type="SAM" id="Phobius"/>
    </source>
</evidence>
<dbReference type="InterPro" id="IPR006685">
    <property type="entry name" value="MscS_channel_2nd"/>
</dbReference>
<keyword evidence="2 6" id="KW-0812">Transmembrane</keyword>
<sequence length="445" mass="46857">MRRLRAPPQYAVLMTTPPVPSPTPIPSPSATPIPSPPLDPSATPTPSVTATPGTVEVAVEATFDVAALAVKVLLFALAGALIAVAIVFALRVMERRRGYYTHFVEHCRTPLVILGGALGGYFGCQFAAGSSDAPEWTSDALHILLIGVIAASTLLVVSLTKAVEALVVEGVRARGEPGRTNRVTTQAQILRRVAKAIIIICGLVGVIMTFPAARVAMGSLLASAGILSVVMGLAAQSALSNVFAGIQLASTDAMRVGDTVVVQKDQQGVVEEITLTYVVMRTWDDRRLILPSTHFTQNPFENWSRRSAQYTGSVDLALDWRAPIEAIRAQLAHVVAGTPLWDGRLASLSVLDTSTATVMLRIAVSGRNPIDVANLRAHVREEILVWLQREAPEALPRTRIRIETAQGASAVAELEGPGVEGQGQDDGGADGSEPTASADGAVPGS</sequence>
<accession>A0ABY1IBF1</accession>
<feature type="region of interest" description="Disordered" evidence="5">
    <location>
        <begin position="1"/>
        <end position="49"/>
    </location>
</feature>
<reference evidence="8 9" key="1">
    <citation type="submission" date="2016-11" db="EMBL/GenBank/DDBJ databases">
        <authorList>
            <person name="Varghese N."/>
            <person name="Submissions S."/>
        </authorList>
    </citation>
    <scope>NUCLEOTIDE SEQUENCE [LARGE SCALE GENOMIC DNA]</scope>
    <source>
        <strain evidence="8 9">PA</strain>
    </source>
</reference>
<feature type="compositionally biased region" description="Gly residues" evidence="5">
    <location>
        <begin position="418"/>
        <end position="430"/>
    </location>
</feature>
<evidence type="ECO:0000313" key="8">
    <source>
        <dbReference type="EMBL" id="SHI93572.1"/>
    </source>
</evidence>
<organism evidence="8 9">
    <name type="scientific">Actinomyces denticolens</name>
    <dbReference type="NCBI Taxonomy" id="52767"/>
    <lineage>
        <taxon>Bacteria</taxon>
        <taxon>Bacillati</taxon>
        <taxon>Actinomycetota</taxon>
        <taxon>Actinomycetes</taxon>
        <taxon>Actinomycetales</taxon>
        <taxon>Actinomycetaceae</taxon>
        <taxon>Actinomyces</taxon>
    </lineage>
</organism>
<feature type="compositionally biased region" description="Pro residues" evidence="5">
    <location>
        <begin position="17"/>
        <end position="39"/>
    </location>
</feature>
<name>A0ABY1IBF1_9ACTO</name>
<comment type="caution">
    <text evidence="8">The sequence shown here is derived from an EMBL/GenBank/DDBJ whole genome shotgun (WGS) entry which is preliminary data.</text>
</comment>
<dbReference type="Pfam" id="PF00924">
    <property type="entry name" value="MS_channel_2nd"/>
    <property type="match status" value="1"/>
</dbReference>
<keyword evidence="3 6" id="KW-1133">Transmembrane helix</keyword>
<gene>
    <name evidence="8" type="ORF">SAMN05216246_10794</name>
</gene>
<keyword evidence="4 6" id="KW-0472">Membrane</keyword>
<feature type="domain" description="Mechanosensitive ion channel MscS" evidence="7">
    <location>
        <begin position="239"/>
        <end position="305"/>
    </location>
</feature>
<proteinExistence type="predicted"/>
<evidence type="ECO:0000256" key="2">
    <source>
        <dbReference type="ARBA" id="ARBA00022692"/>
    </source>
</evidence>
<feature type="transmembrane region" description="Helical" evidence="6">
    <location>
        <begin position="65"/>
        <end position="90"/>
    </location>
</feature>
<feature type="transmembrane region" description="Helical" evidence="6">
    <location>
        <begin position="216"/>
        <end position="235"/>
    </location>
</feature>
<dbReference type="Gene3D" id="1.10.287.1260">
    <property type="match status" value="1"/>
</dbReference>
<dbReference type="InterPro" id="IPR010920">
    <property type="entry name" value="LSM_dom_sf"/>
</dbReference>
<evidence type="ECO:0000256" key="1">
    <source>
        <dbReference type="ARBA" id="ARBA00004370"/>
    </source>
</evidence>
<feature type="transmembrane region" description="Helical" evidence="6">
    <location>
        <begin position="140"/>
        <end position="168"/>
    </location>
</feature>
<keyword evidence="9" id="KW-1185">Reference proteome</keyword>
<feature type="transmembrane region" description="Helical" evidence="6">
    <location>
        <begin position="189"/>
        <end position="210"/>
    </location>
</feature>
<feature type="compositionally biased region" description="Low complexity" evidence="5">
    <location>
        <begin position="40"/>
        <end position="49"/>
    </location>
</feature>
<comment type="subcellular location">
    <subcellularLocation>
        <location evidence="1">Membrane</location>
    </subcellularLocation>
</comment>
<dbReference type="PANTHER" id="PTHR30566">
    <property type="entry name" value="YNAI-RELATED MECHANOSENSITIVE ION CHANNEL"/>
    <property type="match status" value="1"/>
</dbReference>
<feature type="region of interest" description="Disordered" evidence="5">
    <location>
        <begin position="411"/>
        <end position="445"/>
    </location>
</feature>
<evidence type="ECO:0000256" key="3">
    <source>
        <dbReference type="ARBA" id="ARBA00022989"/>
    </source>
</evidence>
<dbReference type="SUPFAM" id="SSF50182">
    <property type="entry name" value="Sm-like ribonucleoproteins"/>
    <property type="match status" value="1"/>
</dbReference>